<evidence type="ECO:0000256" key="2">
    <source>
        <dbReference type="ARBA" id="ARBA00023125"/>
    </source>
</evidence>
<dbReference type="GO" id="GO:0003700">
    <property type="term" value="F:DNA-binding transcription factor activity"/>
    <property type="evidence" value="ECO:0007669"/>
    <property type="project" value="TreeGrafter"/>
</dbReference>
<accession>A0A255IPF1</accession>
<organism evidence="5 8">
    <name type="scientific">Lachnotalea glycerini</name>
    <dbReference type="NCBI Taxonomy" id="1763509"/>
    <lineage>
        <taxon>Bacteria</taxon>
        <taxon>Bacillati</taxon>
        <taxon>Bacillota</taxon>
        <taxon>Clostridia</taxon>
        <taxon>Lachnospirales</taxon>
        <taxon>Lachnospiraceae</taxon>
        <taxon>Lachnotalea</taxon>
    </lineage>
</organism>
<dbReference type="PANTHER" id="PTHR30146:SF109">
    <property type="entry name" value="HTH-TYPE TRANSCRIPTIONAL REGULATOR GALS"/>
    <property type="match status" value="1"/>
</dbReference>
<dbReference type="SUPFAM" id="SSF53822">
    <property type="entry name" value="Periplasmic binding protein-like I"/>
    <property type="match status" value="1"/>
</dbReference>
<dbReference type="PROSITE" id="PS50932">
    <property type="entry name" value="HTH_LACI_2"/>
    <property type="match status" value="1"/>
</dbReference>
<dbReference type="Proteomes" id="UP000247523">
    <property type="component" value="Unassembled WGS sequence"/>
</dbReference>
<evidence type="ECO:0000313" key="7">
    <source>
        <dbReference type="Proteomes" id="UP000216411"/>
    </source>
</evidence>
<dbReference type="Pfam" id="PF13377">
    <property type="entry name" value="Peripla_BP_3"/>
    <property type="match status" value="1"/>
</dbReference>
<evidence type="ECO:0000259" key="4">
    <source>
        <dbReference type="PROSITE" id="PS50932"/>
    </source>
</evidence>
<dbReference type="PANTHER" id="PTHR30146">
    <property type="entry name" value="LACI-RELATED TRANSCRIPTIONAL REPRESSOR"/>
    <property type="match status" value="1"/>
</dbReference>
<comment type="caution">
    <text evidence="5">The sequence shown here is derived from an EMBL/GenBank/DDBJ whole genome shotgun (WGS) entry which is preliminary data.</text>
</comment>
<reference evidence="5 8" key="2">
    <citation type="submission" date="2018-05" db="EMBL/GenBank/DDBJ databases">
        <title>Genomic Encyclopedia of Type Strains, Phase IV (KMG-IV): sequencing the most valuable type-strain genomes for metagenomic binning, comparative biology and taxonomic classification.</title>
        <authorList>
            <person name="Goeker M."/>
        </authorList>
    </citation>
    <scope>NUCLEOTIDE SEQUENCE [LARGE SCALE GENOMIC DNA]</scope>
    <source>
        <strain evidence="5 8">DSM 28816</strain>
    </source>
</reference>
<dbReference type="Gene3D" id="1.10.260.40">
    <property type="entry name" value="lambda repressor-like DNA-binding domains"/>
    <property type="match status" value="1"/>
</dbReference>
<reference evidence="6" key="3">
    <citation type="submission" date="2018-07" db="EMBL/GenBank/DDBJ databases">
        <authorList>
            <person name="Quirk P.G."/>
            <person name="Krulwich T.A."/>
        </authorList>
    </citation>
    <scope>NUCLEOTIDE SEQUENCE</scope>
    <source>
        <strain evidence="6">CCRI-19302</strain>
    </source>
</reference>
<keyword evidence="1" id="KW-0805">Transcription regulation</keyword>
<dbReference type="Proteomes" id="UP000216411">
    <property type="component" value="Unassembled WGS sequence"/>
</dbReference>
<dbReference type="SMART" id="SM00354">
    <property type="entry name" value="HTH_LACI"/>
    <property type="match status" value="1"/>
</dbReference>
<evidence type="ECO:0000313" key="6">
    <source>
        <dbReference type="EMBL" id="RDY32808.1"/>
    </source>
</evidence>
<dbReference type="EMBL" id="QICS01000001">
    <property type="protein sequence ID" value="PXV95488.1"/>
    <property type="molecule type" value="Genomic_DNA"/>
</dbReference>
<dbReference type="PRINTS" id="PR00036">
    <property type="entry name" value="HTHLACI"/>
</dbReference>
<proteinExistence type="predicted"/>
<reference evidence="6 7" key="1">
    <citation type="journal article" date="2017" name="Genome Announc.">
        <title>Draft Genome Sequence of a Sporulating and Motile Strain of Lachnotalea glycerini Isolated from Water in Quebec City, Canada.</title>
        <authorList>
            <person name="Maheux A.F."/>
            <person name="Boudreau D.K."/>
            <person name="Berube E."/>
            <person name="Boissinot M."/>
            <person name="Raymond F."/>
            <person name="Brodeur S."/>
            <person name="Corbeil J."/>
            <person name="Isabel S."/>
            <person name="Omar R.F."/>
            <person name="Bergeron M.G."/>
        </authorList>
    </citation>
    <scope>NUCLEOTIDE SEQUENCE [LARGE SCALE GENOMIC DNA]</scope>
    <source>
        <strain evidence="6 7">CCRI-19302</strain>
    </source>
</reference>
<name>A0A255IPF1_9FIRM</name>
<dbReference type="OrthoDB" id="9784962at2"/>
<dbReference type="AlphaFoldDB" id="A0A255IPF1"/>
<dbReference type="PROSITE" id="PS00356">
    <property type="entry name" value="HTH_LACI_1"/>
    <property type="match status" value="1"/>
</dbReference>
<dbReference type="InterPro" id="IPR010982">
    <property type="entry name" value="Lambda_DNA-bd_dom_sf"/>
</dbReference>
<dbReference type="InterPro" id="IPR000843">
    <property type="entry name" value="HTH_LacI"/>
</dbReference>
<dbReference type="InterPro" id="IPR046335">
    <property type="entry name" value="LacI/GalR-like_sensor"/>
</dbReference>
<keyword evidence="3" id="KW-0804">Transcription</keyword>
<keyword evidence="7" id="KW-1185">Reference proteome</keyword>
<protein>
    <submittedName>
        <fullName evidence="5">LacI family transcriptional regulator</fullName>
    </submittedName>
</protein>
<dbReference type="InterPro" id="IPR028082">
    <property type="entry name" value="Peripla_BP_I"/>
</dbReference>
<dbReference type="Gene3D" id="3.40.50.2300">
    <property type="match status" value="2"/>
</dbReference>
<dbReference type="CDD" id="cd06267">
    <property type="entry name" value="PBP1_LacI_sugar_binding-like"/>
    <property type="match status" value="1"/>
</dbReference>
<dbReference type="GO" id="GO:0000976">
    <property type="term" value="F:transcription cis-regulatory region binding"/>
    <property type="evidence" value="ECO:0007669"/>
    <property type="project" value="TreeGrafter"/>
</dbReference>
<sequence>MKIPENHNSFIGIREIAKLAGVSTATVSRVINTPDKTSPKVREKVEKIIKEYNYIPNQTIKNIFSKTSNSIAIFIYDMENPFFINLIKDLNKICLDNKYTLLILDTENNPDLETSYIEYCISNRCAGIILTEGLDYNLFEPYKNQIPIVSLDRSTKGVYSTVHSNNREMIHKVIDYLYNLNHRKIGFVGSEKTFDSIESRLCGYKEALTNKNIPINPEYIYFSNGLNIESGQAALGYFLSLSNPPTAIICSNDLVALGLINDAVFRNIRIPDTFSIVGFDGVLDKIHYPQITTVRQNIPILAKELFDLITNPPESSETKIVEATFVQGCTCMQIKLTS</sequence>
<feature type="domain" description="HTH lacI-type" evidence="4">
    <location>
        <begin position="11"/>
        <end position="65"/>
    </location>
</feature>
<evidence type="ECO:0000313" key="8">
    <source>
        <dbReference type="Proteomes" id="UP000247523"/>
    </source>
</evidence>
<dbReference type="SUPFAM" id="SSF47413">
    <property type="entry name" value="lambda repressor-like DNA-binding domains"/>
    <property type="match status" value="1"/>
</dbReference>
<dbReference type="CDD" id="cd01392">
    <property type="entry name" value="HTH_LacI"/>
    <property type="match status" value="1"/>
</dbReference>
<evidence type="ECO:0000313" key="5">
    <source>
        <dbReference type="EMBL" id="PXV95488.1"/>
    </source>
</evidence>
<keyword evidence="2" id="KW-0238">DNA-binding</keyword>
<evidence type="ECO:0000256" key="3">
    <source>
        <dbReference type="ARBA" id="ARBA00023163"/>
    </source>
</evidence>
<evidence type="ECO:0000256" key="1">
    <source>
        <dbReference type="ARBA" id="ARBA00023015"/>
    </source>
</evidence>
<dbReference type="Pfam" id="PF00356">
    <property type="entry name" value="LacI"/>
    <property type="match status" value="1"/>
</dbReference>
<dbReference type="EMBL" id="NOKA02000002">
    <property type="protein sequence ID" value="RDY32808.1"/>
    <property type="molecule type" value="Genomic_DNA"/>
</dbReference>
<gene>
    <name evidence="5" type="ORF">C8E03_101117</name>
    <name evidence="6" type="ORF">CG710_002415</name>
</gene>
<dbReference type="RefSeq" id="WP_094376922.1">
    <property type="nucleotide sequence ID" value="NZ_NOKA02000002.1"/>
</dbReference>